<keyword evidence="8" id="KW-1185">Reference proteome</keyword>
<dbReference type="SUPFAM" id="SSF50022">
    <property type="entry name" value="ISP domain"/>
    <property type="match status" value="1"/>
</dbReference>
<protein>
    <submittedName>
        <fullName evidence="7">FAD-dependent oxidoreductase</fullName>
    </submittedName>
</protein>
<evidence type="ECO:0000256" key="2">
    <source>
        <dbReference type="ARBA" id="ARBA00022723"/>
    </source>
</evidence>
<name>A0A9X4KF43_9BACL</name>
<dbReference type="RefSeq" id="WP_277564731.1">
    <property type="nucleotide sequence ID" value="NZ_JAPDHZ010000002.1"/>
</dbReference>
<dbReference type="PRINTS" id="PR00162">
    <property type="entry name" value="RIESKE"/>
</dbReference>
<accession>A0A9X4KF43</accession>
<dbReference type="GO" id="GO:0016705">
    <property type="term" value="F:oxidoreductase activity, acting on paired donors, with incorporation or reduction of molecular oxygen"/>
    <property type="evidence" value="ECO:0007669"/>
    <property type="project" value="UniProtKB-ARBA"/>
</dbReference>
<dbReference type="Gene3D" id="2.102.10.10">
    <property type="entry name" value="Rieske [2Fe-2S] iron-sulphur domain"/>
    <property type="match status" value="1"/>
</dbReference>
<evidence type="ECO:0000256" key="5">
    <source>
        <dbReference type="ARBA" id="ARBA00023157"/>
    </source>
</evidence>
<evidence type="ECO:0000256" key="3">
    <source>
        <dbReference type="ARBA" id="ARBA00023004"/>
    </source>
</evidence>
<dbReference type="Proteomes" id="UP001153387">
    <property type="component" value="Unassembled WGS sequence"/>
</dbReference>
<dbReference type="InterPro" id="IPR036188">
    <property type="entry name" value="FAD/NAD-bd_sf"/>
</dbReference>
<dbReference type="Gene3D" id="3.50.50.60">
    <property type="entry name" value="FAD/NAD(P)-binding domain"/>
    <property type="match status" value="1"/>
</dbReference>
<evidence type="ECO:0000256" key="1">
    <source>
        <dbReference type="ARBA" id="ARBA00022714"/>
    </source>
</evidence>
<dbReference type="Pfam" id="PF01266">
    <property type="entry name" value="DAO"/>
    <property type="match status" value="1"/>
</dbReference>
<dbReference type="GO" id="GO:0005737">
    <property type="term" value="C:cytoplasm"/>
    <property type="evidence" value="ECO:0007669"/>
    <property type="project" value="TreeGrafter"/>
</dbReference>
<dbReference type="GO" id="GO:0016020">
    <property type="term" value="C:membrane"/>
    <property type="evidence" value="ECO:0007669"/>
    <property type="project" value="InterPro"/>
</dbReference>
<keyword evidence="2" id="KW-0479">Metal-binding</keyword>
<reference evidence="7 8" key="1">
    <citation type="submission" date="2022-10" db="EMBL/GenBank/DDBJ databases">
        <title>Comparative genomic analysis of Cohnella hashimotonis sp. nov., isolated from the International Space Station.</title>
        <authorList>
            <person name="Simpson A."/>
            <person name="Venkateswaran K."/>
        </authorList>
    </citation>
    <scope>NUCLEOTIDE SEQUENCE [LARGE SCALE GENOMIC DNA]</scope>
    <source>
        <strain evidence="7 8">DSM 18997</strain>
    </source>
</reference>
<dbReference type="Pfam" id="PF00355">
    <property type="entry name" value="Rieske"/>
    <property type="match status" value="1"/>
</dbReference>
<dbReference type="GO" id="GO:0046872">
    <property type="term" value="F:metal ion binding"/>
    <property type="evidence" value="ECO:0007669"/>
    <property type="project" value="UniProtKB-KW"/>
</dbReference>
<sequence length="501" mass="55715">MQLPEYPESYWRRTAELPAFPRLTRDLETEFAVVGGGLTGLTTAYLLAKEGRRVALLTADRLLGGTTGYTTAKITAQHDLIYDELIAHFGEDKARLYYEANAGALAFMRALAAEHGIACDFVDEDAVVYATREEGLHKLDKEYAAYQKLGIPGERYDTLTLPFGATAALSMKRQARFHPAPYAAFLASEIVRLGGEIFEETTMDKFHDGERASVTTKDGYTVTCDSVAACSHFPFFDNGFYFARLHAESSYVIAIKSPYDYPGGMYITANEPKRSIREVTYGGEKLLLIGGESHKTGQGECTIAHYETLKRFAEDTFGVEEIRYRWSTHDLVSTDKVPYIGYAREGTPNLLVATGYRKWGMTTSAVAGRLLADLMLGWDNPYAELFGPSRFQADPDMGTLAKETGDVAYHFVKGKLEWLKKDPDELGLDEGAAVRIHGRRCGAYRDHEGKLHVVDTTCTHMGCETEWNAGDRTWDCPCHGSRFTFDGEVMHGPAKKPLGRL</sequence>
<dbReference type="InterPro" id="IPR005805">
    <property type="entry name" value="Rieske_Fe-S_prot_C"/>
</dbReference>
<evidence type="ECO:0000313" key="7">
    <source>
        <dbReference type="EMBL" id="MDG0790943.1"/>
    </source>
</evidence>
<dbReference type="InterPro" id="IPR017941">
    <property type="entry name" value="Rieske_2Fe-2S"/>
</dbReference>
<keyword evidence="1" id="KW-0001">2Fe-2S</keyword>
<dbReference type="AlphaFoldDB" id="A0A9X4KF43"/>
<proteinExistence type="predicted"/>
<keyword evidence="3" id="KW-0408">Iron</keyword>
<evidence type="ECO:0000313" key="8">
    <source>
        <dbReference type="Proteomes" id="UP001153387"/>
    </source>
</evidence>
<dbReference type="PANTHER" id="PTHR13847:SF274">
    <property type="entry name" value="RIESKE 2FE-2S IRON-SULFUR PROTEIN YHFW-RELATED"/>
    <property type="match status" value="1"/>
</dbReference>
<keyword evidence="4" id="KW-0411">Iron-sulfur</keyword>
<gene>
    <name evidence="7" type="ORF">OMP38_08745</name>
</gene>
<keyword evidence="5" id="KW-1015">Disulfide bond</keyword>
<organism evidence="7 8">
    <name type="scientific">Cohnella ginsengisoli</name>
    <dbReference type="NCBI Taxonomy" id="425004"/>
    <lineage>
        <taxon>Bacteria</taxon>
        <taxon>Bacillati</taxon>
        <taxon>Bacillota</taxon>
        <taxon>Bacilli</taxon>
        <taxon>Bacillales</taxon>
        <taxon>Paenibacillaceae</taxon>
        <taxon>Cohnella</taxon>
    </lineage>
</organism>
<dbReference type="Gene3D" id="3.30.9.10">
    <property type="entry name" value="D-Amino Acid Oxidase, subunit A, domain 2"/>
    <property type="match status" value="1"/>
</dbReference>
<dbReference type="PROSITE" id="PS51296">
    <property type="entry name" value="RIESKE"/>
    <property type="match status" value="1"/>
</dbReference>
<dbReference type="FunFam" id="2.102.10.10:FF:000014">
    <property type="entry name" value="Oxidoreductase, FAD dependent"/>
    <property type="match status" value="1"/>
</dbReference>
<dbReference type="PANTHER" id="PTHR13847">
    <property type="entry name" value="SARCOSINE DEHYDROGENASE-RELATED"/>
    <property type="match status" value="1"/>
</dbReference>
<comment type="caution">
    <text evidence="7">The sequence shown here is derived from an EMBL/GenBank/DDBJ whole genome shotgun (WGS) entry which is preliminary data.</text>
</comment>
<dbReference type="GO" id="GO:0004497">
    <property type="term" value="F:monooxygenase activity"/>
    <property type="evidence" value="ECO:0007669"/>
    <property type="project" value="UniProtKB-ARBA"/>
</dbReference>
<evidence type="ECO:0000256" key="4">
    <source>
        <dbReference type="ARBA" id="ARBA00023014"/>
    </source>
</evidence>
<dbReference type="InterPro" id="IPR038010">
    <property type="entry name" value="YhfW_C"/>
</dbReference>
<evidence type="ECO:0000259" key="6">
    <source>
        <dbReference type="PROSITE" id="PS51296"/>
    </source>
</evidence>
<dbReference type="CDD" id="cd03477">
    <property type="entry name" value="Rieske_YhfW_C"/>
    <property type="match status" value="1"/>
</dbReference>
<dbReference type="InterPro" id="IPR006076">
    <property type="entry name" value="FAD-dep_OxRdtase"/>
</dbReference>
<feature type="domain" description="Rieske" evidence="6">
    <location>
        <begin position="418"/>
        <end position="501"/>
    </location>
</feature>
<dbReference type="EMBL" id="JAPDHZ010000002">
    <property type="protein sequence ID" value="MDG0790943.1"/>
    <property type="molecule type" value="Genomic_DNA"/>
</dbReference>
<dbReference type="GO" id="GO:0051537">
    <property type="term" value="F:2 iron, 2 sulfur cluster binding"/>
    <property type="evidence" value="ECO:0007669"/>
    <property type="project" value="UniProtKB-KW"/>
</dbReference>
<dbReference type="InterPro" id="IPR036922">
    <property type="entry name" value="Rieske_2Fe-2S_sf"/>
</dbReference>
<dbReference type="SUPFAM" id="SSF51905">
    <property type="entry name" value="FAD/NAD(P)-binding domain"/>
    <property type="match status" value="1"/>
</dbReference>